<dbReference type="CDD" id="cd19531">
    <property type="entry name" value="LCL_NRPS-like"/>
    <property type="match status" value="1"/>
</dbReference>
<dbReference type="Pfam" id="PF00501">
    <property type="entry name" value="AMP-binding"/>
    <property type="match status" value="2"/>
</dbReference>
<evidence type="ECO:0000256" key="1">
    <source>
        <dbReference type="ARBA" id="ARBA00001957"/>
    </source>
</evidence>
<dbReference type="InterPro" id="IPR020806">
    <property type="entry name" value="PKS_PP-bd"/>
</dbReference>
<dbReference type="GO" id="GO:0031177">
    <property type="term" value="F:phosphopantetheine binding"/>
    <property type="evidence" value="ECO:0007669"/>
    <property type="project" value="InterPro"/>
</dbReference>
<dbReference type="RefSeq" id="WP_106126282.1">
    <property type="nucleotide sequence ID" value="NZ_PVZG01000004.1"/>
</dbReference>
<keyword evidence="6" id="KW-1185">Reference proteome</keyword>
<dbReference type="Gene3D" id="3.30.559.30">
    <property type="entry name" value="Nonribosomal peptide synthetase, condensation domain"/>
    <property type="match status" value="1"/>
</dbReference>
<organism evidence="5 6">
    <name type="scientific">Pseudosporangium ferrugineum</name>
    <dbReference type="NCBI Taxonomy" id="439699"/>
    <lineage>
        <taxon>Bacteria</taxon>
        <taxon>Bacillati</taxon>
        <taxon>Actinomycetota</taxon>
        <taxon>Actinomycetes</taxon>
        <taxon>Micromonosporales</taxon>
        <taxon>Micromonosporaceae</taxon>
        <taxon>Pseudosporangium</taxon>
    </lineage>
</organism>
<dbReference type="Pfam" id="PF00550">
    <property type="entry name" value="PP-binding"/>
    <property type="match status" value="2"/>
</dbReference>
<evidence type="ECO:0000256" key="3">
    <source>
        <dbReference type="ARBA" id="ARBA00022553"/>
    </source>
</evidence>
<dbReference type="GO" id="GO:0072330">
    <property type="term" value="P:monocarboxylic acid biosynthetic process"/>
    <property type="evidence" value="ECO:0007669"/>
    <property type="project" value="UniProtKB-ARBA"/>
</dbReference>
<evidence type="ECO:0000259" key="4">
    <source>
        <dbReference type="PROSITE" id="PS50075"/>
    </source>
</evidence>
<dbReference type="Gene3D" id="3.30.300.30">
    <property type="match status" value="2"/>
</dbReference>
<dbReference type="FunFam" id="1.10.1200.10:FF:000016">
    <property type="entry name" value="Non-ribosomal peptide synthase"/>
    <property type="match status" value="1"/>
</dbReference>
<dbReference type="FunFam" id="3.40.50.980:FF:000001">
    <property type="entry name" value="Non-ribosomal peptide synthetase"/>
    <property type="match status" value="2"/>
</dbReference>
<dbReference type="FunFam" id="3.40.50.12780:FF:000012">
    <property type="entry name" value="Non-ribosomal peptide synthetase"/>
    <property type="match status" value="2"/>
</dbReference>
<dbReference type="InterPro" id="IPR010071">
    <property type="entry name" value="AA_adenyl_dom"/>
</dbReference>
<gene>
    <name evidence="5" type="ORF">CLV70_104219</name>
</gene>
<dbReference type="InterPro" id="IPR036736">
    <property type="entry name" value="ACP-like_sf"/>
</dbReference>
<dbReference type="PANTHER" id="PTHR45527:SF1">
    <property type="entry name" value="FATTY ACID SYNTHASE"/>
    <property type="match status" value="1"/>
</dbReference>
<dbReference type="Gene3D" id="1.10.1200.10">
    <property type="entry name" value="ACP-like"/>
    <property type="match status" value="2"/>
</dbReference>
<dbReference type="InterPro" id="IPR023213">
    <property type="entry name" value="CAT-like_dom_sf"/>
</dbReference>
<comment type="caution">
    <text evidence="5">The sequence shown here is derived from an EMBL/GenBank/DDBJ whole genome shotgun (WGS) entry which is preliminary data.</text>
</comment>
<dbReference type="PANTHER" id="PTHR45527">
    <property type="entry name" value="NONRIBOSOMAL PEPTIDE SYNTHETASE"/>
    <property type="match status" value="1"/>
</dbReference>
<dbReference type="Pfam" id="PF00668">
    <property type="entry name" value="Condensation"/>
    <property type="match status" value="1"/>
</dbReference>
<evidence type="ECO:0000256" key="2">
    <source>
        <dbReference type="ARBA" id="ARBA00022450"/>
    </source>
</evidence>
<dbReference type="GO" id="GO:0003824">
    <property type="term" value="F:catalytic activity"/>
    <property type="evidence" value="ECO:0007669"/>
    <property type="project" value="InterPro"/>
</dbReference>
<dbReference type="GO" id="GO:0008610">
    <property type="term" value="P:lipid biosynthetic process"/>
    <property type="evidence" value="ECO:0007669"/>
    <property type="project" value="UniProtKB-ARBA"/>
</dbReference>
<dbReference type="Proteomes" id="UP000239209">
    <property type="component" value="Unassembled WGS sequence"/>
</dbReference>
<feature type="domain" description="Carrier" evidence="4">
    <location>
        <begin position="506"/>
        <end position="581"/>
    </location>
</feature>
<dbReference type="InterPro" id="IPR020845">
    <property type="entry name" value="AMP-binding_CS"/>
</dbReference>
<dbReference type="InterPro" id="IPR009081">
    <property type="entry name" value="PP-bd_ACP"/>
</dbReference>
<dbReference type="FunFam" id="2.30.38.10:FF:000001">
    <property type="entry name" value="Non-ribosomal peptide synthetase PvdI"/>
    <property type="match status" value="1"/>
</dbReference>
<feature type="domain" description="Carrier" evidence="4">
    <location>
        <begin position="1573"/>
        <end position="1648"/>
    </location>
</feature>
<dbReference type="GO" id="GO:0044550">
    <property type="term" value="P:secondary metabolite biosynthetic process"/>
    <property type="evidence" value="ECO:0007669"/>
    <property type="project" value="TreeGrafter"/>
</dbReference>
<dbReference type="EMBL" id="PVZG01000004">
    <property type="protein sequence ID" value="PRY30667.1"/>
    <property type="molecule type" value="Genomic_DNA"/>
</dbReference>
<dbReference type="CDD" id="cd05930">
    <property type="entry name" value="A_NRPS"/>
    <property type="match status" value="2"/>
</dbReference>
<dbReference type="PROSITE" id="PS00455">
    <property type="entry name" value="AMP_BINDING"/>
    <property type="match status" value="2"/>
</dbReference>
<dbReference type="SUPFAM" id="SSF47336">
    <property type="entry name" value="ACP-like"/>
    <property type="match status" value="2"/>
</dbReference>
<dbReference type="SMART" id="SM00823">
    <property type="entry name" value="PKS_PP"/>
    <property type="match status" value="2"/>
</dbReference>
<evidence type="ECO:0000313" key="5">
    <source>
        <dbReference type="EMBL" id="PRY30667.1"/>
    </source>
</evidence>
<proteinExistence type="predicted"/>
<dbReference type="GO" id="GO:0043041">
    <property type="term" value="P:amino acid activation for nonribosomal peptide biosynthetic process"/>
    <property type="evidence" value="ECO:0007669"/>
    <property type="project" value="TreeGrafter"/>
</dbReference>
<dbReference type="InterPro" id="IPR042099">
    <property type="entry name" value="ANL_N_sf"/>
</dbReference>
<dbReference type="Gene3D" id="2.30.38.10">
    <property type="entry name" value="Luciferase, Domain 3"/>
    <property type="match status" value="1"/>
</dbReference>
<name>A0A2T0SB67_9ACTN</name>
<dbReference type="InterPro" id="IPR025110">
    <property type="entry name" value="AMP-bd_C"/>
</dbReference>
<evidence type="ECO:0000313" key="6">
    <source>
        <dbReference type="Proteomes" id="UP000239209"/>
    </source>
</evidence>
<dbReference type="PROSITE" id="PS00012">
    <property type="entry name" value="PHOSPHOPANTETHEINE"/>
    <property type="match status" value="1"/>
</dbReference>
<dbReference type="FunFam" id="3.30.559.10:FF:000012">
    <property type="entry name" value="Non-ribosomal peptide synthetase"/>
    <property type="match status" value="1"/>
</dbReference>
<dbReference type="InterPro" id="IPR000873">
    <property type="entry name" value="AMP-dep_synth/lig_dom"/>
</dbReference>
<accession>A0A2T0SB67</accession>
<dbReference type="Pfam" id="PF13193">
    <property type="entry name" value="AMP-binding_C"/>
    <property type="match status" value="2"/>
</dbReference>
<dbReference type="NCBIfam" id="TIGR01733">
    <property type="entry name" value="AA-adenyl-dom"/>
    <property type="match status" value="2"/>
</dbReference>
<dbReference type="GO" id="GO:0005829">
    <property type="term" value="C:cytosol"/>
    <property type="evidence" value="ECO:0007669"/>
    <property type="project" value="TreeGrafter"/>
</dbReference>
<dbReference type="Gene3D" id="3.30.559.10">
    <property type="entry name" value="Chloramphenicol acetyltransferase-like domain"/>
    <property type="match status" value="1"/>
</dbReference>
<dbReference type="Gene3D" id="3.40.50.980">
    <property type="match status" value="2"/>
</dbReference>
<dbReference type="SUPFAM" id="SSF52777">
    <property type="entry name" value="CoA-dependent acyltransferases"/>
    <property type="match status" value="2"/>
</dbReference>
<dbReference type="InterPro" id="IPR045851">
    <property type="entry name" value="AMP-bd_C_sf"/>
</dbReference>
<dbReference type="Gene3D" id="3.40.50.12780">
    <property type="entry name" value="N-terminal domain of ligase-like"/>
    <property type="match status" value="1"/>
</dbReference>
<keyword evidence="3" id="KW-0597">Phosphoprotein</keyword>
<reference evidence="5 6" key="1">
    <citation type="submission" date="2018-03" db="EMBL/GenBank/DDBJ databases">
        <title>Genomic Encyclopedia of Archaeal and Bacterial Type Strains, Phase II (KMG-II): from individual species to whole genera.</title>
        <authorList>
            <person name="Goeker M."/>
        </authorList>
    </citation>
    <scope>NUCLEOTIDE SEQUENCE [LARGE SCALE GENOMIC DNA]</scope>
    <source>
        <strain evidence="5 6">DSM 45348</strain>
    </source>
</reference>
<dbReference type="InterPro" id="IPR006162">
    <property type="entry name" value="Ppantetheine_attach_site"/>
</dbReference>
<protein>
    <submittedName>
        <fullName evidence="5">Amino acid adenylation domain-containing protein</fullName>
    </submittedName>
</protein>
<sequence length="1653" mass="177449">MHDLITEMVAENARRHPERPAVLQDGDGLSYGELAERAARTAHLLNAEGIGAGDVVALLCDPGVDLVAGALAVLWSGAAYLPLDPADPAERTAGILAEAGAAAVLCGGHHRSGAPGVRAIVLDRLDLSAQPAHRPEHRPRPGDLAYVVYTSGTTGRPKGVMVEHRALANFVRWNREAFALTAGDRTTLLASPGFDAAVWELWPTLAAGGSLHTPPRELRRNPGELVAWLADHAITVCLLTTPLAELVVDAVWPPDAPLRVLQTGGDRLRVRPPAGLPFALVNNYGPTENTVVATSGAVPPGDPAVLPAIGVPVAGVRIEILDDELRPVAPGEVGELYLGGAALARGYLGRPDLTADRFVPDPRPALPGDRLYRTGDLGRWLPDGSIDFAGRNDDQVKVRGHRIEPAEVAAALREHPDVATAHVQAFHHDGTGDGHLVGYVVPREARKLPATRDLREHLSARLPAALVPAAFIILDALPWDRNGKVDRAALPAPDLRRLATGPAVTPPRSPLERTIATAWAEVLNVSGVGLEDDFFQLGGHSLVATQIVTRLREALGTEIPIGTLLATPTLGAFAAAVQELRESGGAARGLPAIVAGSGPADSPLSLPQQQVWFHSKLAPDSRAYHAQVSLRVVGPLDLDVLERALTEIIRRHESLRTTYVERDGQPLQSVRPPVPARLDRVDLSATPEADRAARLDEVIQAALADPFDLREPPLARWTAVRLGAEEHELILVEHHLVHDGWSFSVLMAELEALYNAFSAGDASPLPPLPVQYRDYVAWQRDLLDSPEITRQLEYWKERLRDAPTELHLPTDRPRPPVQTFRGDVVRLQLSAGLPARIRALGRRYNVTSYMVMYAAFTALLHRYSGDTDICVASGFANRRLGESEPLIGMLVNPVVLRTRVDGAMPFRELLAAAKDAVLGAAAHQECPFPVVVETMAVRRDPSRNPLAQVMFSAHDSAVRNPELCTATSTVYERSNGSAKMDINVIVMPRAKNTLGDRQHTDDRVTLLWEYNSDLFDAETMRRVSGAYLRLLAAAAEEPTRRVGQLPVLDAAEQRQLLVERNRQEAAAVPLGTGPVHEAVARWAAERPDLLAVSDGKEALTYAELDERAARLAVRLTAAGVGPETIVGVCLPRSADLVVSELAVLKAGGAFLSMDEDNPRDRIAYILDESRAGLLITTAELRDRLGVSTPVLVPGDGPDPVAAADPVPVTPGTLAYVIYTSGSTGRPKGVMIQHHALANLAAWHLRETGLRPGDRGTVVASPGFDFSVWEIWPALVAGATLCVPDRAVLVSPPDLRRWLDDERITVCLLPTPLAEALLNQWEPGSLGALRVLHAAGDRLNVRPPAGAGFTLHNSYGPTENTAISTSGPVVARVEPPALPDIGRPISGTSAYLLDAELNPVPAGATGEVYLGGAGLARGYARRPDLTADRFVPDPFSGRAGARLYRTGDLARYRADGTLDFLGRADRQVKILGYRIEPAEAAAALRTHPAVLDSYVLGRSANADGSPELVAYLVVRDGHPAPAEQEIRDHLRTVLPEYLIPTHFVVLDALPLTRNGKVDVAALPAADAGAAGPLGPEGELERTLAGIWAEVLGRDGIGRNDNFYVLGGNSLQLVQAHHRMTSRLRVEFPLVELFERPTIHELAGYLEGLAPAGSA</sequence>
<dbReference type="SUPFAM" id="SSF56801">
    <property type="entry name" value="Acetyl-CoA synthetase-like"/>
    <property type="match status" value="2"/>
</dbReference>
<dbReference type="InterPro" id="IPR001242">
    <property type="entry name" value="Condensation_dom"/>
</dbReference>
<dbReference type="PROSITE" id="PS50075">
    <property type="entry name" value="CARRIER"/>
    <property type="match status" value="2"/>
</dbReference>
<keyword evidence="2" id="KW-0596">Phosphopantetheine</keyword>
<dbReference type="OrthoDB" id="5476914at2"/>
<comment type="cofactor">
    <cofactor evidence="1">
        <name>pantetheine 4'-phosphate</name>
        <dbReference type="ChEBI" id="CHEBI:47942"/>
    </cofactor>
</comment>